<comment type="caution">
    <text evidence="3">The sequence shown here is derived from an EMBL/GenBank/DDBJ whole genome shotgun (WGS) entry which is preliminary data.</text>
</comment>
<dbReference type="Pfam" id="PF00041">
    <property type="entry name" value="fn3"/>
    <property type="match status" value="1"/>
</dbReference>
<dbReference type="Pfam" id="PF18738">
    <property type="entry name" value="HEPN_DZIP3"/>
    <property type="match status" value="1"/>
</dbReference>
<dbReference type="Gene3D" id="2.60.40.10">
    <property type="entry name" value="Immunoglobulins"/>
    <property type="match status" value="1"/>
</dbReference>
<dbReference type="AlphaFoldDB" id="A0A8B6EF12"/>
<organism evidence="3 4">
    <name type="scientific">Mytilus galloprovincialis</name>
    <name type="common">Mediterranean mussel</name>
    <dbReference type="NCBI Taxonomy" id="29158"/>
    <lineage>
        <taxon>Eukaryota</taxon>
        <taxon>Metazoa</taxon>
        <taxon>Spiralia</taxon>
        <taxon>Lophotrochozoa</taxon>
        <taxon>Mollusca</taxon>
        <taxon>Bivalvia</taxon>
        <taxon>Autobranchia</taxon>
        <taxon>Pteriomorphia</taxon>
        <taxon>Mytilida</taxon>
        <taxon>Mytiloidea</taxon>
        <taxon>Mytilidae</taxon>
        <taxon>Mytilinae</taxon>
        <taxon>Mytilus</taxon>
    </lineage>
</organism>
<name>A0A8B6EF12_MYTGA</name>
<feature type="coiled-coil region" evidence="1">
    <location>
        <begin position="177"/>
        <end position="204"/>
    </location>
</feature>
<accession>A0A8B6EF12</accession>
<dbReference type="PROSITE" id="PS50853">
    <property type="entry name" value="FN3"/>
    <property type="match status" value="1"/>
</dbReference>
<evidence type="ECO:0000313" key="3">
    <source>
        <dbReference type="EMBL" id="VDI33279.1"/>
    </source>
</evidence>
<dbReference type="InterPro" id="IPR036116">
    <property type="entry name" value="FN3_sf"/>
</dbReference>
<evidence type="ECO:0000256" key="1">
    <source>
        <dbReference type="SAM" id="Coils"/>
    </source>
</evidence>
<dbReference type="EMBL" id="UYJE01005020">
    <property type="protein sequence ID" value="VDI33279.1"/>
    <property type="molecule type" value="Genomic_DNA"/>
</dbReference>
<evidence type="ECO:0000313" key="4">
    <source>
        <dbReference type="Proteomes" id="UP000596742"/>
    </source>
</evidence>
<dbReference type="SMART" id="SM00060">
    <property type="entry name" value="FN3"/>
    <property type="match status" value="1"/>
</dbReference>
<dbReference type="InterPro" id="IPR041249">
    <property type="entry name" value="HEPN_DZIP3"/>
</dbReference>
<protein>
    <recommendedName>
        <fullName evidence="2">Fibronectin type-III domain-containing protein</fullName>
    </recommendedName>
</protein>
<evidence type="ECO:0000259" key="2">
    <source>
        <dbReference type="PROSITE" id="PS50853"/>
    </source>
</evidence>
<reference evidence="3" key="1">
    <citation type="submission" date="2018-11" db="EMBL/GenBank/DDBJ databases">
        <authorList>
            <person name="Alioto T."/>
            <person name="Alioto T."/>
        </authorList>
    </citation>
    <scope>NUCLEOTIDE SEQUENCE</scope>
</reference>
<dbReference type="OrthoDB" id="6062647at2759"/>
<keyword evidence="1" id="KW-0175">Coiled coil</keyword>
<dbReference type="SUPFAM" id="SSF49265">
    <property type="entry name" value="Fibronectin type III"/>
    <property type="match status" value="1"/>
</dbReference>
<sequence>MTLSKEEENYVRLSLLLTGISPRAVRILFDGTFQPSSLEKTIKQNYNKLSELKQRKQINSPQWSLMFPAVQGQTGTPDSTTFDVTLMITLLRNCSKLTAPRNGYDDMPGPNEMTPAADLARIKYYRNYLAHASENKITANFFKTAWDEISSAVLRLGNQQLKDECDELRYKVLDQSNTDILKEIEASKEEIKNLQFEFDTFQEQMTNNMENWHFKIPRNVKIQFASETSLKVEWEPPEHTDHLQSYKVYWKKTTPDAAENCKDVPKEENCTTLDGLTEMTNYWIRISAYSLHMQASSPQQSFRTTKGTNSAGIHLLSNVGSVVLGGGSIHFNIGGLPPQEIQGNINLSSHTLSMNQQNQLPLNQFNTRMPICPSDNIATSSGESQRKRIKMDD</sequence>
<proteinExistence type="predicted"/>
<feature type="domain" description="Fibronectin type-III" evidence="2">
    <location>
        <begin position="216"/>
        <end position="311"/>
    </location>
</feature>
<dbReference type="InterPro" id="IPR003961">
    <property type="entry name" value="FN3_dom"/>
</dbReference>
<gene>
    <name evidence="3" type="ORF">MGAL_10B081269</name>
</gene>
<dbReference type="CDD" id="cd00063">
    <property type="entry name" value="FN3"/>
    <property type="match status" value="1"/>
</dbReference>
<dbReference type="Proteomes" id="UP000596742">
    <property type="component" value="Unassembled WGS sequence"/>
</dbReference>
<dbReference type="InterPro" id="IPR013783">
    <property type="entry name" value="Ig-like_fold"/>
</dbReference>
<keyword evidence="4" id="KW-1185">Reference proteome</keyword>